<sequence length="160" mass="16773">MYVANELANSVSAFAVTYSATGGCPTFAKTQELHPFPNNAAAPSGIKVGEIHVKGNYVYNSNRVDKSFSGNKSVATWSLSSTGVMTFDGLTDAYGTYPRTFSINADGTYIAIGDQTTANVAILTRDPATADLGDKVANLRIGATGHPENEDGLSAVVWAD</sequence>
<gene>
    <name evidence="2" type="ORF">LTR09_004982</name>
</gene>
<dbReference type="InterPro" id="IPR019405">
    <property type="entry name" value="Lactonase_7-beta_prop"/>
</dbReference>
<dbReference type="GO" id="GO:0017057">
    <property type="term" value="F:6-phosphogluconolactonase activity"/>
    <property type="evidence" value="ECO:0007669"/>
    <property type="project" value="TreeGrafter"/>
</dbReference>
<dbReference type="SUPFAM" id="SSF51004">
    <property type="entry name" value="C-terminal (heme d1) domain of cytochrome cd1-nitrite reductase"/>
    <property type="match status" value="1"/>
</dbReference>
<evidence type="ECO:0000313" key="2">
    <source>
        <dbReference type="EMBL" id="KAK3054204.1"/>
    </source>
</evidence>
<dbReference type="AlphaFoldDB" id="A0AAJ0GA99"/>
<dbReference type="Proteomes" id="UP001271007">
    <property type="component" value="Unassembled WGS sequence"/>
</dbReference>
<dbReference type="PANTHER" id="PTHR30344">
    <property type="entry name" value="6-PHOSPHOGLUCONOLACTONASE-RELATED"/>
    <property type="match status" value="1"/>
</dbReference>
<organism evidence="2 3">
    <name type="scientific">Extremus antarcticus</name>
    <dbReference type="NCBI Taxonomy" id="702011"/>
    <lineage>
        <taxon>Eukaryota</taxon>
        <taxon>Fungi</taxon>
        <taxon>Dikarya</taxon>
        <taxon>Ascomycota</taxon>
        <taxon>Pezizomycotina</taxon>
        <taxon>Dothideomycetes</taxon>
        <taxon>Dothideomycetidae</taxon>
        <taxon>Mycosphaerellales</taxon>
        <taxon>Extremaceae</taxon>
        <taxon>Extremus</taxon>
    </lineage>
</organism>
<dbReference type="InterPro" id="IPR011048">
    <property type="entry name" value="Haem_d1_sf"/>
</dbReference>
<dbReference type="PANTHER" id="PTHR30344:SF1">
    <property type="entry name" value="6-PHOSPHOGLUCONOLACTONASE"/>
    <property type="match status" value="1"/>
</dbReference>
<evidence type="ECO:0000256" key="1">
    <source>
        <dbReference type="ARBA" id="ARBA00005564"/>
    </source>
</evidence>
<proteinExistence type="inferred from homology"/>
<reference evidence="2" key="1">
    <citation type="submission" date="2023-04" db="EMBL/GenBank/DDBJ databases">
        <title>Black Yeasts Isolated from many extreme environments.</title>
        <authorList>
            <person name="Coleine C."/>
            <person name="Stajich J.E."/>
            <person name="Selbmann L."/>
        </authorList>
    </citation>
    <scope>NUCLEOTIDE SEQUENCE</scope>
    <source>
        <strain evidence="2">CCFEE 5312</strain>
    </source>
</reference>
<accession>A0AAJ0GA99</accession>
<comment type="similarity">
    <text evidence="1">Belongs to the cycloisomerase 2 family.</text>
</comment>
<dbReference type="Pfam" id="PF10282">
    <property type="entry name" value="Lactonase"/>
    <property type="match status" value="1"/>
</dbReference>
<dbReference type="InterPro" id="IPR015943">
    <property type="entry name" value="WD40/YVTN_repeat-like_dom_sf"/>
</dbReference>
<dbReference type="Gene3D" id="2.130.10.10">
    <property type="entry name" value="YVTN repeat-like/Quinoprotein amine dehydrogenase"/>
    <property type="match status" value="1"/>
</dbReference>
<dbReference type="EMBL" id="JAWDJX010000013">
    <property type="protein sequence ID" value="KAK3054204.1"/>
    <property type="molecule type" value="Genomic_DNA"/>
</dbReference>
<keyword evidence="3" id="KW-1185">Reference proteome</keyword>
<comment type="caution">
    <text evidence="2">The sequence shown here is derived from an EMBL/GenBank/DDBJ whole genome shotgun (WGS) entry which is preliminary data.</text>
</comment>
<evidence type="ECO:0000313" key="3">
    <source>
        <dbReference type="Proteomes" id="UP001271007"/>
    </source>
</evidence>
<name>A0AAJ0GA99_9PEZI</name>
<dbReference type="InterPro" id="IPR050282">
    <property type="entry name" value="Cycloisomerase_2"/>
</dbReference>
<protein>
    <submittedName>
        <fullName evidence="2">Uncharacterized protein</fullName>
    </submittedName>
</protein>